<dbReference type="EMBL" id="CP098611">
    <property type="protein sequence ID" value="USR93134.1"/>
    <property type="molecule type" value="Genomic_DNA"/>
</dbReference>
<dbReference type="EMBL" id="CP098611">
    <property type="protein sequence ID" value="USR93149.1"/>
    <property type="molecule type" value="Genomic_DNA"/>
</dbReference>
<dbReference type="EMBL" id="CP098611">
    <property type="protein sequence ID" value="USR93213.1"/>
    <property type="molecule type" value="Genomic_DNA"/>
</dbReference>
<dbReference type="Proteomes" id="UP001056708">
    <property type="component" value="Chromosome"/>
</dbReference>
<dbReference type="InterPro" id="IPR012337">
    <property type="entry name" value="RNaseH-like_sf"/>
</dbReference>
<evidence type="ECO:0000313" key="8">
    <source>
        <dbReference type="Proteomes" id="UP001056708"/>
    </source>
</evidence>
<reference evidence="2" key="1">
    <citation type="submission" date="2022-06" db="EMBL/GenBank/DDBJ databases">
        <title>Genome sequence of Phormidium yuhuli AB48 isolated from an industrial photobioreactor environment.</title>
        <authorList>
            <person name="Qiu Y."/>
            <person name="Noonan A.J.C."/>
            <person name="Dofher K."/>
            <person name="Koch M."/>
            <person name="Kieft B."/>
            <person name="Lin X."/>
            <person name="Ziels R.M."/>
            <person name="Hallam S.J."/>
        </authorList>
    </citation>
    <scope>NUCLEOTIDE SEQUENCE</scope>
    <source>
        <strain evidence="2">AB48</strain>
    </source>
</reference>
<evidence type="ECO:0000313" key="5">
    <source>
        <dbReference type="EMBL" id="USR93149.1"/>
    </source>
</evidence>
<dbReference type="EMBL" id="CP098611">
    <property type="protein sequence ID" value="USR93105.1"/>
    <property type="molecule type" value="Genomic_DNA"/>
</dbReference>
<dbReference type="SUPFAM" id="SSF53098">
    <property type="entry name" value="Ribonuclease H-like"/>
    <property type="match status" value="1"/>
</dbReference>
<sequence length="381" mass="43674">MTTLFVVCGRVNYTNLSRYSQINERTYRRHFEAGLGLERLNRRLIEQLRPEDSEQIVVVDCTFNEKSGRHTHGLDWFYNSKAQRAEKGLEWSVVAIVDLQQKTGYTLSAQQTEADLRTEKTPTEDQVASRSRLDFYLGHLAYCTIFFPDWIRYVVADGFYSKSKWVNGVVGLGFEAIGRLRSDANLKFLYDGPHRGRGRPRRYDGKVDLTDPSRLTFVATLDEGVSLYTAVVWSVNFRRPVRLAYLLKEQNGRRSYVVLFSTDVTLDPLHLYRCYTARFQIEFIFRDARQFLGFSDCEARSAEALDSHVNASLLALNLAKATLQSTHTRAEPLSFSIASLKRLALNEHLFDLFIDSFDLDPTLIKSHPNYSELLSYGALAS</sequence>
<feature type="domain" description="Transposase IS701-like DDE" evidence="1">
    <location>
        <begin position="38"/>
        <end position="233"/>
    </location>
</feature>
<accession>A0ABY5AV05</accession>
<evidence type="ECO:0000313" key="4">
    <source>
        <dbReference type="EMBL" id="USR93134.1"/>
    </source>
</evidence>
<evidence type="ECO:0000313" key="2">
    <source>
        <dbReference type="EMBL" id="USR93103.1"/>
    </source>
</evidence>
<evidence type="ECO:0000313" key="3">
    <source>
        <dbReference type="EMBL" id="USR93105.1"/>
    </source>
</evidence>
<organism evidence="2 8">
    <name type="scientific">Phormidium yuhuli AB48</name>
    <dbReference type="NCBI Taxonomy" id="2940671"/>
    <lineage>
        <taxon>Bacteria</taxon>
        <taxon>Bacillati</taxon>
        <taxon>Cyanobacteriota</taxon>
        <taxon>Cyanophyceae</taxon>
        <taxon>Oscillatoriophycideae</taxon>
        <taxon>Oscillatoriales</taxon>
        <taxon>Oscillatoriaceae</taxon>
        <taxon>Phormidium</taxon>
        <taxon>Phormidium yuhuli</taxon>
    </lineage>
</organism>
<protein>
    <submittedName>
        <fullName evidence="2">Transposase</fullName>
    </submittedName>
</protein>
<dbReference type="RefSeq" id="WP_252665290.1">
    <property type="nucleotide sequence ID" value="NZ_CP098611.1"/>
</dbReference>
<evidence type="ECO:0000259" key="1">
    <source>
        <dbReference type="Pfam" id="PF13546"/>
    </source>
</evidence>
<name>A0ABY5AV05_9CYAN</name>
<evidence type="ECO:0000313" key="7">
    <source>
        <dbReference type="EMBL" id="USR93213.1"/>
    </source>
</evidence>
<dbReference type="EMBL" id="CP098611">
    <property type="protein sequence ID" value="USR93160.1"/>
    <property type="molecule type" value="Genomic_DNA"/>
</dbReference>
<keyword evidence="8" id="KW-1185">Reference proteome</keyword>
<dbReference type="InterPro" id="IPR038721">
    <property type="entry name" value="IS701-like_DDE_dom"/>
</dbReference>
<gene>
    <name evidence="2" type="ORF">NEA10_04200</name>
    <name evidence="3" type="ORF">NEA10_04290</name>
    <name evidence="4" type="ORF">NEA10_08230</name>
    <name evidence="5" type="ORF">NEA10_10305</name>
    <name evidence="6" type="ORF">NEA10_12065</name>
    <name evidence="7" type="ORF">NEA10_17020</name>
</gene>
<evidence type="ECO:0000313" key="6">
    <source>
        <dbReference type="EMBL" id="USR93160.1"/>
    </source>
</evidence>
<dbReference type="Pfam" id="PF13546">
    <property type="entry name" value="DDE_5"/>
    <property type="match status" value="1"/>
</dbReference>
<dbReference type="EMBL" id="CP098611">
    <property type="protein sequence ID" value="USR93103.1"/>
    <property type="molecule type" value="Genomic_DNA"/>
</dbReference>
<proteinExistence type="predicted"/>